<evidence type="ECO:0000313" key="4">
    <source>
        <dbReference type="Proteomes" id="UP000028534"/>
    </source>
</evidence>
<dbReference type="GO" id="GO:0016787">
    <property type="term" value="F:hydrolase activity"/>
    <property type="evidence" value="ECO:0007669"/>
    <property type="project" value="InterPro"/>
</dbReference>
<proteinExistence type="predicted"/>
<reference evidence="3 4" key="1">
    <citation type="submission" date="2014-03" db="EMBL/GenBank/DDBJ databases">
        <title>Genome sequence of Sphingobium yanoikuyae B1.</title>
        <authorList>
            <person name="Gan H.M."/>
            <person name="Gan H.Y."/>
            <person name="Savka M.A."/>
        </authorList>
    </citation>
    <scope>NUCLEOTIDE SEQUENCE [LARGE SCALE GENOMIC DNA]</scope>
    <source>
        <strain evidence="3 4">B1</strain>
    </source>
</reference>
<comment type="caution">
    <text evidence="3">The sequence shown here is derived from an EMBL/GenBank/DDBJ whole genome shotgun (WGS) entry which is preliminary data.</text>
</comment>
<keyword evidence="1" id="KW-0732">Signal</keyword>
<feature type="domain" description="3-keto-alpha-glucoside-1,2-lyase/3-keto-2-hydroxy-glucal hydratase" evidence="2">
    <location>
        <begin position="78"/>
        <end position="272"/>
    </location>
</feature>
<dbReference type="InterPro" id="IPR010496">
    <property type="entry name" value="AL/BT2_dom"/>
</dbReference>
<dbReference type="RefSeq" id="WP_037520070.1">
    <property type="nucleotide sequence ID" value="NZ_JGVR01000016.1"/>
</dbReference>
<dbReference type="eggNOG" id="COG3291">
    <property type="taxonomic scope" value="Bacteria"/>
</dbReference>
<dbReference type="EMBL" id="JGVR01000016">
    <property type="protein sequence ID" value="KEZ18328.1"/>
    <property type="molecule type" value="Genomic_DNA"/>
</dbReference>
<evidence type="ECO:0000256" key="1">
    <source>
        <dbReference type="SAM" id="SignalP"/>
    </source>
</evidence>
<dbReference type="Pfam" id="PF06439">
    <property type="entry name" value="3keto-disac_hyd"/>
    <property type="match status" value="1"/>
</dbReference>
<feature type="signal peptide" evidence="1">
    <location>
        <begin position="1"/>
        <end position="27"/>
    </location>
</feature>
<dbReference type="STRING" id="13690.AX777_08205"/>
<dbReference type="Gene3D" id="2.60.120.560">
    <property type="entry name" value="Exo-inulinase, domain 1"/>
    <property type="match status" value="1"/>
</dbReference>
<gene>
    <name evidence="3" type="ORF">CP98_02675</name>
</gene>
<sequence length="288" mass="31132">MKIIPTGLAGTGIALATALLVGTAAQAQDKPGKLGFKDTPILPGGNWHVHDPDRPAPTVVTPAAQAGGVQAGGAPSDATILFDGKSLDAWRGERGPWTVEKGIMTIPPRSQSGGENNLISKQEFGDVQLHLEFRSPNPPTKSSQDRGNSGIWFMQRYEVQILDGYQNPTYADGTVGSVYAWKPPLVNPSRQPGEWQSYDIIFERPRFAADGSLVRPAYVTALLNGVLVQNHQAMLGTTKWRSIAQYQAHGDKAPIQLQDHDSPVSFRNIWVRPLPDEAIAQDLKGAGQ</sequence>
<accession>A0A084EK36</accession>
<protein>
    <recommendedName>
        <fullName evidence="2">3-keto-alpha-glucoside-1,2-lyase/3-keto-2-hydroxy-glucal hydratase domain-containing protein</fullName>
    </recommendedName>
</protein>
<evidence type="ECO:0000259" key="2">
    <source>
        <dbReference type="Pfam" id="PF06439"/>
    </source>
</evidence>
<dbReference type="Proteomes" id="UP000028534">
    <property type="component" value="Unassembled WGS sequence"/>
</dbReference>
<evidence type="ECO:0000313" key="3">
    <source>
        <dbReference type="EMBL" id="KEZ18328.1"/>
    </source>
</evidence>
<feature type="chain" id="PRO_5001774238" description="3-keto-alpha-glucoside-1,2-lyase/3-keto-2-hydroxy-glucal hydratase domain-containing protein" evidence="1">
    <location>
        <begin position="28"/>
        <end position="288"/>
    </location>
</feature>
<dbReference type="AlphaFoldDB" id="A0A084EK36"/>
<organism evidence="3 4">
    <name type="scientific">Sphingobium yanoikuyae</name>
    <name type="common">Sphingomonas yanoikuyae</name>
    <dbReference type="NCBI Taxonomy" id="13690"/>
    <lineage>
        <taxon>Bacteria</taxon>
        <taxon>Pseudomonadati</taxon>
        <taxon>Pseudomonadota</taxon>
        <taxon>Alphaproteobacteria</taxon>
        <taxon>Sphingomonadales</taxon>
        <taxon>Sphingomonadaceae</taxon>
        <taxon>Sphingobium</taxon>
    </lineage>
</organism>
<name>A0A084EK36_SPHYA</name>
<dbReference type="PATRIC" id="fig|13690.10.peg.2745"/>